<protein>
    <recommendedName>
        <fullName evidence="2">Spermatogenesis-associated protein 20-like TRX domain-containing protein</fullName>
    </recommendedName>
</protein>
<dbReference type="PIRSF" id="PIRSF006402">
    <property type="entry name" value="UCP006402_thioredoxin"/>
    <property type="match status" value="1"/>
</dbReference>
<dbReference type="Pfam" id="PF03190">
    <property type="entry name" value="Thioredox_DsbH"/>
    <property type="match status" value="1"/>
</dbReference>
<name>A0A9W8EDW3_9FUNG</name>
<dbReference type="GO" id="GO:0005975">
    <property type="term" value="P:carbohydrate metabolic process"/>
    <property type="evidence" value="ECO:0007669"/>
    <property type="project" value="InterPro"/>
</dbReference>
<dbReference type="EMBL" id="JANBQB010000195">
    <property type="protein sequence ID" value="KAJ1979912.1"/>
    <property type="molecule type" value="Genomic_DNA"/>
</dbReference>
<organism evidence="3 4">
    <name type="scientific">Dimargaris verticillata</name>
    <dbReference type="NCBI Taxonomy" id="2761393"/>
    <lineage>
        <taxon>Eukaryota</taxon>
        <taxon>Fungi</taxon>
        <taxon>Fungi incertae sedis</taxon>
        <taxon>Zoopagomycota</taxon>
        <taxon>Kickxellomycotina</taxon>
        <taxon>Dimargaritomycetes</taxon>
        <taxon>Dimargaritales</taxon>
        <taxon>Dimargaritaceae</taxon>
        <taxon>Dimargaris</taxon>
    </lineage>
</organism>
<dbReference type="GO" id="GO:0003824">
    <property type="term" value="F:catalytic activity"/>
    <property type="evidence" value="ECO:0007669"/>
    <property type="project" value="UniProtKB-ARBA"/>
</dbReference>
<proteinExistence type="predicted"/>
<dbReference type="InterPro" id="IPR004879">
    <property type="entry name" value="Ssp411-like_TRX"/>
</dbReference>
<evidence type="ECO:0000313" key="4">
    <source>
        <dbReference type="Proteomes" id="UP001151582"/>
    </source>
</evidence>
<dbReference type="SUPFAM" id="SSF52833">
    <property type="entry name" value="Thioredoxin-like"/>
    <property type="match status" value="1"/>
</dbReference>
<comment type="caution">
    <text evidence="3">The sequence shown here is derived from an EMBL/GenBank/DDBJ whole genome shotgun (WGS) entry which is preliminary data.</text>
</comment>
<feature type="region of interest" description="Disordered" evidence="1">
    <location>
        <begin position="272"/>
        <end position="302"/>
    </location>
</feature>
<keyword evidence="4" id="KW-1185">Reference proteome</keyword>
<evidence type="ECO:0000313" key="3">
    <source>
        <dbReference type="EMBL" id="KAJ1979912.1"/>
    </source>
</evidence>
<dbReference type="InterPro" id="IPR008928">
    <property type="entry name" value="6-hairpin_glycosidase_sf"/>
</dbReference>
<dbReference type="InterPro" id="IPR024705">
    <property type="entry name" value="Ssp411"/>
</dbReference>
<gene>
    <name evidence="3" type="ORF">H4R34_002654</name>
</gene>
<dbReference type="OrthoDB" id="1923667at2759"/>
<dbReference type="InterPro" id="IPR036249">
    <property type="entry name" value="Thioredoxin-like_sf"/>
</dbReference>
<dbReference type="SUPFAM" id="SSF48208">
    <property type="entry name" value="Six-hairpin glycosidases"/>
    <property type="match status" value="1"/>
</dbReference>
<reference evidence="3" key="1">
    <citation type="submission" date="2022-07" db="EMBL/GenBank/DDBJ databases">
        <title>Phylogenomic reconstructions and comparative analyses of Kickxellomycotina fungi.</title>
        <authorList>
            <person name="Reynolds N.K."/>
            <person name="Stajich J.E."/>
            <person name="Barry K."/>
            <person name="Grigoriev I.V."/>
            <person name="Crous P."/>
            <person name="Smith M.E."/>
        </authorList>
    </citation>
    <scope>NUCLEOTIDE SEQUENCE</scope>
    <source>
        <strain evidence="3">RSA 567</strain>
    </source>
</reference>
<evidence type="ECO:0000259" key="2">
    <source>
        <dbReference type="Pfam" id="PF03190"/>
    </source>
</evidence>
<accession>A0A9W8EDW3</accession>
<evidence type="ECO:0000256" key="1">
    <source>
        <dbReference type="SAM" id="MobiDB-lite"/>
    </source>
</evidence>
<feature type="compositionally biased region" description="Low complexity" evidence="1">
    <location>
        <begin position="273"/>
        <end position="295"/>
    </location>
</feature>
<dbReference type="Gene3D" id="3.40.30.10">
    <property type="entry name" value="Glutaredoxin"/>
    <property type="match status" value="1"/>
</dbReference>
<sequence>MPNTPDPSTALPPGTNRLIHEKSPYLLQHAHNPVDWYPWGPEAFAKAQRENKPVFLSIGYSTCHWCHVMAHESFESHAIAEILNKHYVSIKVDREVQPDVDKVYMTFVQATTGGGGWPMSVFLTPDRYPFFGGTYFPPTDRFNTPGFATILTYLAEMWRKKPDQLRQSGMDVMSQLQRAISGKGRSDTTSTSADTALGWLPAIEAFDALVDSFDTNEGGFTSAPKFPTPAIIQFLLNFHYHQRVPNSDLSLRSQLATLPVDELQQLRARLGRTLPPTSTNSTPSSCSSDPPESATGNTGPLAAAARHQLDERQHMAAQALAMARLTLDKIDRGGIHDHVGQGFHRYSVDGEWHVPHFEKMLYDQAQLARAYTELFTLTRDPEHERVVHDILEYVRRDLKSPDGGFYSAEDADSKPTRDTPKSVEGAFCVWTMDELVAQLGKDRAKVFAYYFGATAEGNVTERKDPHGEMRGKNVLICRHDWQETLDYYRTHVAPATDGMPALHLQTEAEVKALITEECLPQLAKYRFSHRPRPHRDDKIVVSWNGLMISAYARAYETFDCPEYMNLACEAAQFIEQNLYEPTSQRLLRSWCQGPAPVYGFAEDYAMLIQGLLDLYEATFDMHWLTWAQTLQTSLDTRFWDDGTDTKATSGQAAAVGSGRGGYFQSEAKEDVILKVKDDHDGAEPSANSVALFNLQRLYGYFGLSAYQDKVEKILAQFSPMLRNHPQAAPAMMAGLMTSLKSSSEIIVVGSAQDPQTKEYLKAIRRCYLPNRILIHLAPDADPETHPIAQINPVVKVLAQQQQTAASAASQGPKVYICANFTCELSLSSVAALEDRLDRLY</sequence>
<dbReference type="AlphaFoldDB" id="A0A9W8EDW3"/>
<dbReference type="Proteomes" id="UP001151582">
    <property type="component" value="Unassembled WGS sequence"/>
</dbReference>
<dbReference type="CDD" id="cd02955">
    <property type="entry name" value="SSP411"/>
    <property type="match status" value="1"/>
</dbReference>
<dbReference type="InterPro" id="IPR012341">
    <property type="entry name" value="6hp_glycosidase-like_sf"/>
</dbReference>
<dbReference type="PANTHER" id="PTHR42899">
    <property type="entry name" value="SPERMATOGENESIS-ASSOCIATED PROTEIN 20"/>
    <property type="match status" value="1"/>
</dbReference>
<dbReference type="PANTHER" id="PTHR42899:SF1">
    <property type="entry name" value="SPERMATOGENESIS-ASSOCIATED PROTEIN 20"/>
    <property type="match status" value="1"/>
</dbReference>
<dbReference type="Gene3D" id="1.50.10.10">
    <property type="match status" value="1"/>
</dbReference>
<feature type="domain" description="Spermatogenesis-associated protein 20-like TRX" evidence="2">
    <location>
        <begin position="15"/>
        <end position="177"/>
    </location>
</feature>